<organism evidence="2">
    <name type="scientific">Arundo donax</name>
    <name type="common">Giant reed</name>
    <name type="synonym">Donax arundinaceus</name>
    <dbReference type="NCBI Taxonomy" id="35708"/>
    <lineage>
        <taxon>Eukaryota</taxon>
        <taxon>Viridiplantae</taxon>
        <taxon>Streptophyta</taxon>
        <taxon>Embryophyta</taxon>
        <taxon>Tracheophyta</taxon>
        <taxon>Spermatophyta</taxon>
        <taxon>Magnoliopsida</taxon>
        <taxon>Liliopsida</taxon>
        <taxon>Poales</taxon>
        <taxon>Poaceae</taxon>
        <taxon>PACMAD clade</taxon>
        <taxon>Arundinoideae</taxon>
        <taxon>Arundineae</taxon>
        <taxon>Arundo</taxon>
    </lineage>
</organism>
<reference evidence="2" key="2">
    <citation type="journal article" date="2015" name="Data Brief">
        <title>Shoot transcriptome of the giant reed, Arundo donax.</title>
        <authorList>
            <person name="Barrero R.A."/>
            <person name="Guerrero F.D."/>
            <person name="Moolhuijzen P."/>
            <person name="Goolsby J.A."/>
            <person name="Tidwell J."/>
            <person name="Bellgard S.E."/>
            <person name="Bellgard M.I."/>
        </authorList>
    </citation>
    <scope>NUCLEOTIDE SEQUENCE</scope>
    <source>
        <tissue evidence="2">Shoot tissue taken approximately 20 cm above the soil surface</tissue>
    </source>
</reference>
<feature type="compositionally biased region" description="Low complexity" evidence="1">
    <location>
        <begin position="69"/>
        <end position="83"/>
    </location>
</feature>
<protein>
    <submittedName>
        <fullName evidence="2">Uncharacterized protein</fullName>
    </submittedName>
</protein>
<name>A0A0A9GP34_ARUDO</name>
<accession>A0A0A9GP34</accession>
<sequence>MLPWIGDGMPREAASRLSRVRYAPRTTLRPRRTRSRSAAPTMASSRSRASRRYAWMVPCTMGRSPSPAPAASPLNASAPANVK</sequence>
<feature type="region of interest" description="Disordered" evidence="1">
    <location>
        <begin position="1"/>
        <end position="49"/>
    </location>
</feature>
<reference evidence="2" key="1">
    <citation type="submission" date="2014-09" db="EMBL/GenBank/DDBJ databases">
        <authorList>
            <person name="Magalhaes I.L.F."/>
            <person name="Oliveira U."/>
            <person name="Santos F.R."/>
            <person name="Vidigal T.H.D.A."/>
            <person name="Brescovit A.D."/>
            <person name="Santos A.J."/>
        </authorList>
    </citation>
    <scope>NUCLEOTIDE SEQUENCE</scope>
    <source>
        <tissue evidence="2">Shoot tissue taken approximately 20 cm above the soil surface</tissue>
    </source>
</reference>
<feature type="compositionally biased region" description="Low complexity" evidence="1">
    <location>
        <begin position="36"/>
        <end position="47"/>
    </location>
</feature>
<feature type="region of interest" description="Disordered" evidence="1">
    <location>
        <begin position="61"/>
        <end position="83"/>
    </location>
</feature>
<evidence type="ECO:0000256" key="1">
    <source>
        <dbReference type="SAM" id="MobiDB-lite"/>
    </source>
</evidence>
<evidence type="ECO:0000313" key="2">
    <source>
        <dbReference type="EMBL" id="JAE26242.1"/>
    </source>
</evidence>
<dbReference type="EMBL" id="GBRH01171654">
    <property type="protein sequence ID" value="JAE26242.1"/>
    <property type="molecule type" value="Transcribed_RNA"/>
</dbReference>
<proteinExistence type="predicted"/>
<dbReference type="AlphaFoldDB" id="A0A0A9GP34"/>